<feature type="transmembrane region" description="Helical" evidence="1">
    <location>
        <begin position="109"/>
        <end position="134"/>
    </location>
</feature>
<feature type="transmembrane region" description="Helical" evidence="1">
    <location>
        <begin position="205"/>
        <end position="225"/>
    </location>
</feature>
<accession>A0A4U9VXC6</accession>
<dbReference type="PANTHER" id="PTHR35342:SF5">
    <property type="entry name" value="TRICARBOXYLIC TRANSPORT PROTEIN"/>
    <property type="match status" value="1"/>
</dbReference>
<evidence type="ECO:0000259" key="2">
    <source>
        <dbReference type="Pfam" id="PF01970"/>
    </source>
</evidence>
<feature type="transmembrane region" description="Helical" evidence="1">
    <location>
        <begin position="20"/>
        <end position="39"/>
    </location>
</feature>
<dbReference type="EMBL" id="CABEEZ010000118">
    <property type="protein sequence ID" value="VTR48401.1"/>
    <property type="molecule type" value="Genomic_DNA"/>
</dbReference>
<proteinExistence type="predicted"/>
<sequence length="506" mass="53484">METWMYLSQGFEVALLPQNLMIALIGCFVGTIVGLLPGLGPINGVAILLPLAFALKLPAESALILLATVYIGCEYGGRISSILLNVPGDAAAIMTALDGYPMAQQGRAGVALSISAVSSFTGSLVAIIGIILFAPMLARWSLAFGPGRILCPDGLCHCLPWQHDEPEPVEIPAGGPDWSGAGHGGVDANTGVYRFTFDSVHLSDGIQFIVVVIGLFSVSEILLMLESTSTGQKLIRKTGRMLFNRKEAAECVGPTLRSSFVGFFVGILPGAGATIASALTYMTEKRISGNSESFGKGDIRGVAAPEAANNASACGSFIPMLTLGVPGSGTTAVMMGALTLYNITPGPAMFTEQPDIVWGLIAALLIANVMLLIMNIPLIGLFTRMLTVPLWFLVPAIAAVSAVGVYAVHSTTFDLLLMVGLGVFGYILRKMHFPMSPLILGFVLGEMLEQNLRRALSISNGNFDILWSSAIAQCLLVLAVAVLVLPPLLRKLRKHRRITGEATEVE</sequence>
<feature type="transmembrane region" description="Helical" evidence="1">
    <location>
        <begin position="388"/>
        <end position="408"/>
    </location>
</feature>
<dbReference type="InterPro" id="IPR002823">
    <property type="entry name" value="DUF112_TM"/>
</dbReference>
<dbReference type="PANTHER" id="PTHR35342">
    <property type="entry name" value="TRICARBOXYLIC TRANSPORT PROTEIN"/>
    <property type="match status" value="1"/>
</dbReference>
<dbReference type="Pfam" id="PF01970">
    <property type="entry name" value="TctA"/>
    <property type="match status" value="2"/>
</dbReference>
<name>A0A4U9VXC6_SERFO</name>
<dbReference type="AlphaFoldDB" id="A0A4U9VXC6"/>
<keyword evidence="1" id="KW-1133">Transmembrane helix</keyword>
<feature type="transmembrane region" description="Helical" evidence="1">
    <location>
        <begin position="325"/>
        <end position="344"/>
    </location>
</feature>
<organism evidence="3">
    <name type="scientific">Serratia fonticola</name>
    <dbReference type="NCBI Taxonomy" id="47917"/>
    <lineage>
        <taxon>Bacteria</taxon>
        <taxon>Pseudomonadati</taxon>
        <taxon>Pseudomonadota</taxon>
        <taxon>Gammaproteobacteria</taxon>
        <taxon>Enterobacterales</taxon>
        <taxon>Yersiniaceae</taxon>
        <taxon>Serratia</taxon>
    </lineage>
</organism>
<feature type="transmembrane region" description="Helical" evidence="1">
    <location>
        <begin position="415"/>
        <end position="445"/>
    </location>
</feature>
<evidence type="ECO:0000313" key="3">
    <source>
        <dbReference type="EMBL" id="VTR48401.1"/>
    </source>
</evidence>
<reference evidence="3" key="1">
    <citation type="submission" date="2019-05" db="EMBL/GenBank/DDBJ databases">
        <authorList>
            <consortium name="Pathogen Informatics"/>
        </authorList>
    </citation>
    <scope>NUCLEOTIDE SEQUENCE [LARGE SCALE GENOMIC DNA]</scope>
    <source>
        <strain evidence="3">NCTC12965</strain>
    </source>
</reference>
<protein>
    <submittedName>
        <fullName evidence="3">Tripartite tricarboxylate transporter TctA family</fullName>
    </submittedName>
</protein>
<feature type="transmembrane region" description="Helical" evidence="1">
    <location>
        <begin position="260"/>
        <end position="282"/>
    </location>
</feature>
<keyword evidence="1" id="KW-0812">Transmembrane</keyword>
<keyword evidence="1" id="KW-0472">Membrane</keyword>
<feature type="domain" description="DUF112" evidence="2">
    <location>
        <begin position="185"/>
        <end position="440"/>
    </location>
</feature>
<gene>
    <name evidence="3" type="ORF">NCTC12965_05658</name>
</gene>
<feature type="transmembrane region" description="Helical" evidence="1">
    <location>
        <begin position="465"/>
        <end position="489"/>
    </location>
</feature>
<feature type="domain" description="DUF112" evidence="2">
    <location>
        <begin position="20"/>
        <end position="147"/>
    </location>
</feature>
<feature type="transmembrane region" description="Helical" evidence="1">
    <location>
        <begin position="356"/>
        <end position="382"/>
    </location>
</feature>
<evidence type="ECO:0000256" key="1">
    <source>
        <dbReference type="SAM" id="Phobius"/>
    </source>
</evidence>